<evidence type="ECO:0000259" key="2">
    <source>
        <dbReference type="Pfam" id="PF14237"/>
    </source>
</evidence>
<evidence type="ECO:0000313" key="6">
    <source>
        <dbReference type="Proteomes" id="UP000199480"/>
    </source>
</evidence>
<gene>
    <name evidence="3" type="ORF">SAMN04487824_12911</name>
    <name evidence="4" type="ORF">SAMN04489857_1344</name>
</gene>
<evidence type="ECO:0000313" key="4">
    <source>
        <dbReference type="EMBL" id="SDR83405.1"/>
    </source>
</evidence>
<protein>
    <recommendedName>
        <fullName evidence="7">Virion core protein (Lumpy skin disease virus)</fullName>
    </recommendedName>
</protein>
<sequence>MDEIRCDEQEYLIWKWSPNGMSVGKTRKENAIRWGSALRVKPGEVAAFFYGDGARVDYIEGPFDEILKTGNLPVLSSILGLAYDGGTPFQAEVYFINLAKIIQTRFAVPYFDAFDARYPDVAVPLAVRGTLTYRIEDYRHFVTLHRLSTFTPDDFIKQIRDAVSRYTKEVVTNMLADCDLPLLQIERQISSINLKIAEKVTPRLFQDFGVKVASIDVGAIELDKASVGYSQLMSVTRDVTLATIQAEKEARVKQIRDMQRTNMENYAETLRVNREEMQYGWHKRTQSENFPAYQVEAQTSVGVAGANALGDLGKSGSGSVNIAGDAGFSPVGLAAGMAVGSAVGQNIATAMNQSSFIQYPSQTPPSVPVDGYHIARDGLDAGFFSMTQLQQMARNGQLRPESLVWKPGMKNWEIARDRSDLSSLFDETPPPIPRA</sequence>
<dbReference type="EMBL" id="LT629759">
    <property type="protein sequence ID" value="SDR83405.1"/>
    <property type="molecule type" value="Genomic_DNA"/>
</dbReference>
<dbReference type="PANTHER" id="PTHR37826">
    <property type="entry name" value="FLOTILLIN BAND_7_5 DOMAIN PROTEIN"/>
    <property type="match status" value="1"/>
</dbReference>
<reference evidence="5 6" key="2">
    <citation type="submission" date="2016-10" db="EMBL/GenBank/DDBJ databases">
        <authorList>
            <person name="Varghese N."/>
            <person name="Submissions S."/>
        </authorList>
    </citation>
    <scope>NUCLEOTIDE SEQUENCE [LARGE SCALE GENOMIC DNA]</scope>
    <source>
        <strain evidence="5">DSM 22619</strain>
        <strain evidence="6">DSM 22620</strain>
    </source>
</reference>
<reference evidence="4" key="1">
    <citation type="submission" date="2016-10" db="EMBL/GenBank/DDBJ databases">
        <authorList>
            <person name="de Groot N.N."/>
        </authorList>
    </citation>
    <scope>NUCLEOTIDE SEQUENCE [LARGE SCALE GENOMIC DNA]</scope>
    <source>
        <strain evidence="3">DSM 22619</strain>
        <strain evidence="4">DSM 22620</strain>
    </source>
</reference>
<dbReference type="InterPro" id="IPR033880">
    <property type="entry name" value="SPFH_YdjI"/>
</dbReference>
<dbReference type="STRING" id="604330.SAMN04489857_1344"/>
<dbReference type="Pfam" id="PF14237">
    <property type="entry name" value="GYF_2"/>
    <property type="match status" value="1"/>
</dbReference>
<dbReference type="EMBL" id="FMZL01000029">
    <property type="protein sequence ID" value="SDC62767.1"/>
    <property type="molecule type" value="Genomic_DNA"/>
</dbReference>
<dbReference type="AlphaFoldDB" id="A0A1H1MAJ6"/>
<proteinExistence type="predicted"/>
<keyword evidence="5" id="KW-1185">Reference proteome</keyword>
<evidence type="ECO:0000313" key="3">
    <source>
        <dbReference type="EMBL" id="SDC62767.1"/>
    </source>
</evidence>
<dbReference type="PANTHER" id="PTHR37826:SF2">
    <property type="entry name" value="ZINC-RIBBON DOMAIN-CONTAINING PROTEIN"/>
    <property type="match status" value="1"/>
</dbReference>
<evidence type="ECO:0000259" key="1">
    <source>
        <dbReference type="Pfam" id="PF13421"/>
    </source>
</evidence>
<organism evidence="4 6">
    <name type="scientific">Parafannyhessea umbonata</name>
    <dbReference type="NCBI Taxonomy" id="604330"/>
    <lineage>
        <taxon>Bacteria</taxon>
        <taxon>Bacillati</taxon>
        <taxon>Actinomycetota</taxon>
        <taxon>Coriobacteriia</taxon>
        <taxon>Coriobacteriales</taxon>
        <taxon>Atopobiaceae</taxon>
        <taxon>Parafannyhessea</taxon>
    </lineage>
</organism>
<evidence type="ECO:0008006" key="7">
    <source>
        <dbReference type="Google" id="ProtNLM"/>
    </source>
</evidence>
<dbReference type="Pfam" id="PF13421">
    <property type="entry name" value="Band_7_1"/>
    <property type="match status" value="1"/>
</dbReference>
<name>A0A1H1MAJ6_9ACTN</name>
<dbReference type="Proteomes" id="UP000199480">
    <property type="component" value="Chromosome I"/>
</dbReference>
<feature type="domain" description="GYF" evidence="2">
    <location>
        <begin position="372"/>
        <end position="419"/>
    </location>
</feature>
<dbReference type="CDD" id="cd03408">
    <property type="entry name" value="SPFH_like_u1"/>
    <property type="match status" value="1"/>
</dbReference>
<evidence type="ECO:0000313" key="5">
    <source>
        <dbReference type="Proteomes" id="UP000198528"/>
    </source>
</evidence>
<dbReference type="Proteomes" id="UP000198528">
    <property type="component" value="Unassembled WGS sequence"/>
</dbReference>
<feature type="domain" description="SPFH" evidence="1">
    <location>
        <begin position="27"/>
        <end position="222"/>
    </location>
</feature>
<accession>A0A1H1MAJ6</accession>
<dbReference type="InterPro" id="IPR025640">
    <property type="entry name" value="GYF_2"/>
</dbReference>